<keyword evidence="2" id="KW-1185">Reference proteome</keyword>
<protein>
    <recommendedName>
        <fullName evidence="3">Lipoprotein</fullName>
    </recommendedName>
</protein>
<sequence>MRIAIVALAVMLGACTNQKRPDAPAADADVLCYQACTVSLSDTGVRWHADPADANAWDALGETVVSELASRLLTCEASRRACAVFIQSLVRSGVIVAPPREPEQL</sequence>
<dbReference type="EMBL" id="JAZHBM010000001">
    <property type="protein sequence ID" value="MEF3081874.1"/>
    <property type="molecule type" value="Genomic_DNA"/>
</dbReference>
<evidence type="ECO:0008006" key="3">
    <source>
        <dbReference type="Google" id="ProtNLM"/>
    </source>
</evidence>
<organism evidence="1 2">
    <name type="scientific">Luteimonas flava</name>
    <dbReference type="NCBI Taxonomy" id="3115822"/>
    <lineage>
        <taxon>Bacteria</taxon>
        <taxon>Pseudomonadati</taxon>
        <taxon>Pseudomonadota</taxon>
        <taxon>Gammaproteobacteria</taxon>
        <taxon>Lysobacterales</taxon>
        <taxon>Lysobacteraceae</taxon>
        <taxon>Luteimonas</taxon>
    </lineage>
</organism>
<dbReference type="PROSITE" id="PS51257">
    <property type="entry name" value="PROKAR_LIPOPROTEIN"/>
    <property type="match status" value="1"/>
</dbReference>
<accession>A0ABU7WD35</accession>
<proteinExistence type="predicted"/>
<reference evidence="1 2" key="1">
    <citation type="submission" date="2024-01" db="EMBL/GenBank/DDBJ databases">
        <title>Novel species of the genus Luteimonas isolated from rivers.</title>
        <authorList>
            <person name="Lu H."/>
        </authorList>
    </citation>
    <scope>NUCLEOTIDE SEQUENCE [LARGE SCALE GENOMIC DNA]</scope>
    <source>
        <strain evidence="1 2">SMYT11W</strain>
    </source>
</reference>
<name>A0ABU7WD35_9GAMM</name>
<gene>
    <name evidence="1" type="ORF">V3391_06560</name>
</gene>
<dbReference type="RefSeq" id="WP_332077588.1">
    <property type="nucleotide sequence ID" value="NZ_JAZHBM010000001.1"/>
</dbReference>
<evidence type="ECO:0000313" key="2">
    <source>
        <dbReference type="Proteomes" id="UP001358324"/>
    </source>
</evidence>
<dbReference type="Proteomes" id="UP001358324">
    <property type="component" value="Unassembled WGS sequence"/>
</dbReference>
<evidence type="ECO:0000313" key="1">
    <source>
        <dbReference type="EMBL" id="MEF3081874.1"/>
    </source>
</evidence>
<comment type="caution">
    <text evidence="1">The sequence shown here is derived from an EMBL/GenBank/DDBJ whole genome shotgun (WGS) entry which is preliminary data.</text>
</comment>